<evidence type="ECO:0000256" key="3">
    <source>
        <dbReference type="ARBA" id="ARBA00022450"/>
    </source>
</evidence>
<evidence type="ECO:0000259" key="8">
    <source>
        <dbReference type="PROSITE" id="PS50075"/>
    </source>
</evidence>
<dbReference type="InterPro" id="IPR036736">
    <property type="entry name" value="ACP-like_sf"/>
</dbReference>
<dbReference type="OrthoDB" id="2472181at2"/>
<organism evidence="9 10">
    <name type="scientific">Streptomyces venezuelae</name>
    <dbReference type="NCBI Taxonomy" id="54571"/>
    <lineage>
        <taxon>Bacteria</taxon>
        <taxon>Bacillati</taxon>
        <taxon>Actinomycetota</taxon>
        <taxon>Actinomycetes</taxon>
        <taxon>Kitasatosporales</taxon>
        <taxon>Streptomycetaceae</taxon>
        <taxon>Streptomyces</taxon>
    </lineage>
</organism>
<dbReference type="FunFam" id="3.40.50.980:FF:000001">
    <property type="entry name" value="Non-ribosomal peptide synthetase"/>
    <property type="match status" value="2"/>
</dbReference>
<dbReference type="Gene3D" id="3.30.559.10">
    <property type="entry name" value="Chloramphenicol acetyltransferase-like domain"/>
    <property type="match status" value="6"/>
</dbReference>
<dbReference type="InterPro" id="IPR009081">
    <property type="entry name" value="PP-bd_ACP"/>
</dbReference>
<dbReference type="Gene3D" id="3.40.50.980">
    <property type="match status" value="4"/>
</dbReference>
<dbReference type="PROSITE" id="PS00012">
    <property type="entry name" value="PHOSPHOPANTETHEINE"/>
    <property type="match status" value="3"/>
</dbReference>
<evidence type="ECO:0000256" key="4">
    <source>
        <dbReference type="ARBA" id="ARBA00022553"/>
    </source>
</evidence>
<dbReference type="GO" id="GO:0043041">
    <property type="term" value="P:amino acid activation for nonribosomal peptide biosynthetic process"/>
    <property type="evidence" value="ECO:0007669"/>
    <property type="project" value="TreeGrafter"/>
</dbReference>
<evidence type="ECO:0000313" key="10">
    <source>
        <dbReference type="Proteomes" id="UP000322927"/>
    </source>
</evidence>
<dbReference type="InterPro" id="IPR006162">
    <property type="entry name" value="Ppantetheine_attach_site"/>
</dbReference>
<dbReference type="Pfam" id="PF00550">
    <property type="entry name" value="PP-binding"/>
    <property type="match status" value="3"/>
</dbReference>
<dbReference type="GO" id="GO:0005829">
    <property type="term" value="C:cytosol"/>
    <property type="evidence" value="ECO:0007669"/>
    <property type="project" value="TreeGrafter"/>
</dbReference>
<evidence type="ECO:0000313" key="9">
    <source>
        <dbReference type="EMBL" id="QES32589.1"/>
    </source>
</evidence>
<dbReference type="PROSITE" id="PS50075">
    <property type="entry name" value="CARRIER"/>
    <property type="match status" value="3"/>
</dbReference>
<dbReference type="Pfam" id="PF13193">
    <property type="entry name" value="AMP-binding_C"/>
    <property type="match status" value="3"/>
</dbReference>
<comment type="cofactor">
    <cofactor evidence="1">
        <name>pantetheine 4'-phosphate</name>
        <dbReference type="ChEBI" id="CHEBI:47942"/>
    </cofactor>
</comment>
<feature type="domain" description="Carrier" evidence="8">
    <location>
        <begin position="4108"/>
        <end position="4182"/>
    </location>
</feature>
<dbReference type="PROSITE" id="PS00455">
    <property type="entry name" value="AMP_BINDING"/>
    <property type="match status" value="3"/>
</dbReference>
<dbReference type="SMART" id="SM00823">
    <property type="entry name" value="PKS_PP"/>
    <property type="match status" value="3"/>
</dbReference>
<evidence type="ECO:0000256" key="2">
    <source>
        <dbReference type="ARBA" id="ARBA00006432"/>
    </source>
</evidence>
<dbReference type="Pfam" id="PF00501">
    <property type="entry name" value="AMP-binding"/>
    <property type="match status" value="3"/>
</dbReference>
<dbReference type="Pfam" id="PF00668">
    <property type="entry name" value="Condensation"/>
    <property type="match status" value="6"/>
</dbReference>
<dbReference type="CDD" id="cd19543">
    <property type="entry name" value="DCL_NRPS"/>
    <property type="match status" value="3"/>
</dbReference>
<dbReference type="InterPro" id="IPR000873">
    <property type="entry name" value="AMP-dep_synth/lig_dom"/>
</dbReference>
<dbReference type="NCBIfam" id="TIGR01733">
    <property type="entry name" value="AA-adenyl-dom"/>
    <property type="match status" value="3"/>
</dbReference>
<dbReference type="InterPro" id="IPR025110">
    <property type="entry name" value="AMP-bd_C"/>
</dbReference>
<dbReference type="FunFam" id="1.10.1200.10:FF:000005">
    <property type="entry name" value="Nonribosomal peptide synthetase 1"/>
    <property type="match status" value="3"/>
</dbReference>
<dbReference type="InterPro" id="IPR010071">
    <property type="entry name" value="AA_adenyl_dom"/>
</dbReference>
<dbReference type="NCBIfam" id="TIGR01720">
    <property type="entry name" value="NRPS-para261"/>
    <property type="match status" value="3"/>
</dbReference>
<dbReference type="InterPro" id="IPR020806">
    <property type="entry name" value="PKS_PP-bd"/>
</dbReference>
<dbReference type="FunFam" id="3.30.300.30:FF:000010">
    <property type="entry name" value="Enterobactin synthetase component F"/>
    <property type="match status" value="2"/>
</dbReference>
<dbReference type="PANTHER" id="PTHR45527:SF1">
    <property type="entry name" value="FATTY ACID SYNTHASE"/>
    <property type="match status" value="1"/>
</dbReference>
<feature type="domain" description="Carrier" evidence="8">
    <location>
        <begin position="2545"/>
        <end position="2619"/>
    </location>
</feature>
<dbReference type="SUPFAM" id="SSF47336">
    <property type="entry name" value="ACP-like"/>
    <property type="match status" value="3"/>
</dbReference>
<dbReference type="Proteomes" id="UP000322927">
    <property type="component" value="Chromosome"/>
</dbReference>
<dbReference type="GO" id="GO:0031177">
    <property type="term" value="F:phosphopantetheine binding"/>
    <property type="evidence" value="ECO:0007669"/>
    <property type="project" value="InterPro"/>
</dbReference>
<dbReference type="GO" id="GO:0044550">
    <property type="term" value="P:secondary metabolite biosynthetic process"/>
    <property type="evidence" value="ECO:0007669"/>
    <property type="project" value="UniProtKB-ARBA"/>
</dbReference>
<dbReference type="SUPFAM" id="SSF56801">
    <property type="entry name" value="Acetyl-CoA synthetase-like"/>
    <property type="match status" value="3"/>
</dbReference>
<gene>
    <name evidence="9" type="ORF">DEJ48_03495</name>
</gene>
<dbReference type="Gene3D" id="2.30.38.10">
    <property type="entry name" value="Luciferase, Domain 3"/>
    <property type="match status" value="2"/>
</dbReference>
<evidence type="ECO:0000256" key="7">
    <source>
        <dbReference type="SAM" id="MobiDB-lite"/>
    </source>
</evidence>
<name>A0A5P2BVX2_STRVZ</name>
<accession>A0A5P2BVX2</accession>
<dbReference type="PANTHER" id="PTHR45527">
    <property type="entry name" value="NONRIBOSOMAL PEPTIDE SYNTHETASE"/>
    <property type="match status" value="1"/>
</dbReference>
<dbReference type="Gene3D" id="3.30.300.30">
    <property type="match status" value="3"/>
</dbReference>
<dbReference type="FunFam" id="2.30.38.10:FF:000001">
    <property type="entry name" value="Non-ribosomal peptide synthetase PvdI"/>
    <property type="match status" value="1"/>
</dbReference>
<evidence type="ECO:0000256" key="6">
    <source>
        <dbReference type="ARBA" id="ARBA00023194"/>
    </source>
</evidence>
<dbReference type="Gene3D" id="3.40.50.12780">
    <property type="entry name" value="N-terminal domain of ligase-like"/>
    <property type="match status" value="1"/>
</dbReference>
<feature type="region of interest" description="Disordered" evidence="7">
    <location>
        <begin position="4286"/>
        <end position="4307"/>
    </location>
</feature>
<sequence>MTRSVVEDVWPLSPLQEGLLFHAAFDDRGPDVYQGQRMLELVGPLDVDRLRRTWEALLARHGALRASFRGRKSGEAVQVIAREAELPWRLVDVSGRGLAEDEALAETDRLAAGERARRFDPAVAPLLRLLLVRLGEERHRLVVTSHHVVMDGWSMAVLFNELPAVYADGGHTRGLPRVTSYREYLAWLNRQDKEAARDAWRAELAGADEPTLVAPADPGRTPVTPESLITYVSEELTAGLAQVARKLGVTVNTVIQGAWALVLARLAGRTDVVFGATAAGRPAELPGVESMIGLFINTLPVRVRLDGAQPVSGMLTALQRRQAGLMAHQHLGLPEIQRLAGAGSVFDTIIVYENYPRPPEREPAPDTFAIRFLGGEEAAHYPLTLVVAPEGDRMGFKLDHRPDLFDRAHARSVVDRLTRVLQQVVADPSVPVGHIDVAGETERSLVVEEWNATRRPVTATSVPELLARQTHHTPDAPAVTDGEQTMTYAELNAASARLARHLTHVGVRRGDRVAVAMERSADLVVVLLGVWRAGAAFVPVDVEYPAERVAFLLADSAPVAVVCTRHTSRLVPERAAAGRRVVVDDPETVSVIAACHGDGPGVWVGAGDAAYVMYTSGSSGVPKGVVVPHGSVAGLVGDSGWSMGPGDAVLMHAPHAFDVSLFEVWVPLVAGGRVVVAGGGVVDAGGVRSAVAGGVSAVHVTAGMFRVLAEGDPGCFAGLREVLTGGDVVPAAAVARVREACPGVAVRHLYGPTEITLCAITHLLPPGAPMDGVLPIGRPSANRHAYVLDAFLRPVPPGTTGELYLAGSGLARGYSGRAGLSAERFVACPFGDGGGAGGGGGAGRRMYRTGDLVRWTADGELLFVGRADEQVKVRGFRVELGEVESVLAGHEAVGQVVVVARQDVPGGEKRLVGYVVPDGGREVDAESLHVYVAGVLPEYMVPAVVVLDALPLTVNGKVDRSALPAPDFAGRVTGREPRTETERALCAVFAEVLGLERVGVGDGFFELGGDSISSMQLASRARRAGLVITPRQVFEEKTVERLALVAEAAGREVAPVADVGTGVVPWTPVMRALGERAAWPGFAQWVVVGTPAGLRPEVLAAGLGAVLDRHDMLRGRAEPGASRFIVDEAGAVDAGSLIERVDASAGGVGMGASAMGVDMGELAREAAGRLDPVRGEMVRAVWADGGPDRPGQLALALHHLVVDGVSWRVLVPDLRAACEAVAGGRVPELDPVGTSFRRWAESLAAEAVEERRAAELDGWLGVVGEDNGQTPLTTRELDSRIDTVGTLRQQLWVVPPKQAEVLLGRMPAAFHCGVDDVLLAALTGAVAHWRPEVAAGLLIDVEGHGREPFGDNGVDLSRTVGWFTRAHPVRTSTSGIDLTQVLDGGPAAGALLKAVKEQLRAVPGGDGLGYELLRHLNPETAPVLGARPAPEIGFNYMGRFATAAPTSGPGAAWQLTGETTAIGGTVPPDMPLQHAIEANVSVRDTPDGPELELRLSWPDGVLAQGEAERLGSTWAAMLGGLAAHAADDPGAGGHTPSDFPLLGAAALTQGDVDRVEAAVPAPADVWPLSPLQEGMLFHATYDAEGPDAYQSQRVLAVDGPLDARRLRAAWESLVARHDALRAGFHRLASGEAVQVVARDVQLPWTEVDVSHLDPDEALAEADRLAENEAAQRLDLTTAPLLRLVLIRLGAERHRLVVTSHHIVADGWSTPLMLNEVSAIYAAGGAAAATARPASYGDYLAWLRRQSKEAARDAWRAELAGADEPTLVAPADLPGGLVLSEERSVRLSGRATRAITALARSHGLTVNTFVQGAWALVLARLSRRTDVVFGTTVAGRPPELPGVESMIGLFINALPVRVRLDARASVLTLLTQLQERQASLMPHQHTGLAEIQALGGPGAVFDTMLMVENYPRNASRLSDSVDSVAPVTLTQLSSQAGTHYPLAIGVVPEDRIEVRVTYRPDVFDGQRALQVGRQLTRVLEQIAADPTTRVGDIDVLGTAERTAVVERWNDTDRPVAAGTLGELFDAQARRTPDAPAVIGADRRWTYAELGRAADRVTQGLRARGVGRGDLVGVVMERSVDVVAVLLGVVRAGAAFVPVDPAYPAERIAHVLADADPALVVCTTATEPVIPETHARTERWVFDAHESDGGSGNAHTAGSATETATLPSPAACHLSDPVYVIYTSGSTGTPKGVVVTHGGIGNLAAGQIERFAVRPDSRVLQLASWSFDAAISEMCMALLSGAALVVADGDRLPPHGSLEEIAAEFGITHMTVPPSVLGTVNALPDTVETLVVAGEECPPRLARRWSDRRLVNAYGPTEVTVCAAMSEPLRPGRGRGQATEDVPVPVGRPLINTRAYVLDDFLKPVGPETVGELYVTGPGLARGYLHRQGLSAERFVACPFGDGGGAGGGGGAGRRMYRTGDLVRWTADGELLFVGRADEQVKVRGFRVEAGEVEAVLAGHEAVGQVVVVARQDVPGGEKRLVGYVVLDGGREVDAGALRVYVAGRLPEYMVPAAVVVLDGLPLTVNGKVDRSALPAPDFAGRVTGREPRTETERVLCGLFAEVLGLERVGVGDGFFELGGDSISSMQLASRARQAGVILTPRQVFEEKTAERLALVAVTEASGAAPPVADVGVGALPWTPVMRAFGERATSAQFAQWVVLGTPAGLRPDVLTAGLGAVLDGHDMLRARTVPGEPTLIVEEPGSIDAASLIERVDASAGGVDVGELARAAAGRLDPVRGEMVRVVWADGGPDRPGQLALVLHHLVVDGVSWRVLVSDLRAACEAAAAGREQTVDGVGTSFRRWSELLTAEATGEHRVAELPDWLALLGDDVPPLTHRALNPAVDTARTLHRSSWVVPPEQAGALLGRMPAAFHCGVDDVLLAALTGAVAYLRPEVAAGLLIDVEGHGREPFGDNGVDLSRTVGWFTRAHPVRTSTSGIDLTQVLDGGPAAGALLKVVKEQLRAVPGGDGLGYELLRHLNPETAPVLGARPAPEIGFNYMGRFATAAPTTEPNAAWQLTGETTAIGGTVPPDMPLQHAIEANVSVRDTPDGPELTLTLSWAGDLVPTAEAERLGSTWVAMLGGLAGHTVADATAGGHTPTDFPLLGTALTQADVEELEAAVPAPADVWPLSPLQEGMLFHATYDESGPDVYEGQRALELEGPLDAARLRAAWQAVLRRHPILRASFHRLTSGEAVQIVDGDVELPWREADLSHLSPTEAHAETERLAERERARRIDVTTPPLMRLLLIRLAEQRHHLIITSHHLIMDGWSLPVLIGDLTAVYEAPATGGDQRDLPAATSYREYLAWLGRQDGDVARQAWCAELAGLDEPTLVVPADSVRVPVVPERVRFAFPEDLSRDVAALARDRGLTVNTLVQGAWALLLARLAGRDDVVFGATVAGRPTDLPGAESAVGLFINTLPVRVRLDARQPVADMLAELQDRQVALMAHQHVGLSEIRRLFGPGAEFDTLVVYENYPHPPSAGTRPASLTIRPTGAPQDMGHYPLTFVVSPGTPMQGDLVHRPDVCDRARAEQMIASLTRILEQLVADPQSPVGQLDVADTAVRATVVREWNATDESVAGVPLPELFARQVGVSPGGVALVSGEVRVTYEELGVGAGRMARFLVGLGVGPEVRVAVVGERSVSLVVALLGVSLAGGVFVPVDGGYPVERVGFVVGDVGPSVVVCTVGSRGVVPEGFGGRVVVVDDPVVAAEIGRCAPGPLEEGERLGVLLPSHAAYVIYTSGSTGTPKGVVVTHAGLQNLARAQIDRFGVRADSRVLQFASLSFDAAVSELCMALFSGGTLVLAPADELPPRVSLDAALRASRATHVTVPPSVLAVEDTLPETLETLVVAGEACPPGLVDRWSAGRRMVNAYGPTETTVCAAMSEPLVPGRDIVPLGRPMANTQVYVLDDFLLPVPPGVTGELYVTGAGLARGYLARPGLSAQRFVACPFGAGERMYRTGDVARWTDGGELVFAGRADDQIKIRGHRIEPGEVEAVLATHPEVAQAVVVARRDRTENAHSLIAYVVTGAAGAAGGAGGTAATEVTNPTAATRSNTSPPAPVPPGLAAYVRDRLPEYMVPAAFVPLERLPLTRNGKVDRAALPAPDFAERVTGRAPRTATERALCDLFAEVLGLERVGVDDGFFELGGDSIMSMQLASRARGAGLLLTSRQVFEEKTPERLAQVAEAAEPEEAPDDIGVGEVPWTPVMHALGERATSPGFAQWVVVGAPAGLGLDTLASGLAALLDTHDMLRARTVPGEPRLVVGERGSVDATPLVSRVDATALTARADAATGIPRVDANDPTAPDDRTTPAPSLDATAARAAQEAARQLDPAAGVLARAVWVDAGPDRTGRLVLVVHHLVVDGVSWRILVPDLRAACEAAAEGRAPRLEAVGTSFRRWAELLAAEAVDARRTAEAEEWLALLGTEQQRVSVHALDPATDTVRTLRHRSWTVPPEHAATLVGRTPAAFHCGVDDVLLAALAGAVARARPGTASGLLVDIESHGRHPLDGVGTGVDLLRTVGWFTGVRPVRLDVTGVDLDGARAGGRAAGTLVKAVKEQARAVPGDGLGHELLRHLNSTTRAGFEAAPTAQIGFNYLGRFAAGGGRAAGPPGPWEMAGDTAIGGSVDPDMPATHALDAGAVVRDTTEGPVLTITLSWANRLIEDADAERLGRAWLDMLAGLADHTADPTAGGHTPSDFRLLDLAQHQIEELEAGFAGEKP</sequence>
<protein>
    <submittedName>
        <fullName evidence="9">Non-ribosomal peptide synthetase</fullName>
    </submittedName>
</protein>
<dbReference type="GO" id="GO:0008610">
    <property type="term" value="P:lipid biosynthetic process"/>
    <property type="evidence" value="ECO:0007669"/>
    <property type="project" value="UniProtKB-ARBA"/>
</dbReference>
<evidence type="ECO:0000256" key="5">
    <source>
        <dbReference type="ARBA" id="ARBA00022737"/>
    </source>
</evidence>
<dbReference type="InterPro" id="IPR042099">
    <property type="entry name" value="ANL_N_sf"/>
</dbReference>
<dbReference type="InterPro" id="IPR020845">
    <property type="entry name" value="AMP-binding_CS"/>
</dbReference>
<dbReference type="NCBIfam" id="NF003417">
    <property type="entry name" value="PRK04813.1"/>
    <property type="match status" value="3"/>
</dbReference>
<dbReference type="CDD" id="cd12117">
    <property type="entry name" value="A_NRPS_Srf_like"/>
    <property type="match status" value="1"/>
</dbReference>
<comment type="similarity">
    <text evidence="2">Belongs to the ATP-dependent AMP-binding enzyme family.</text>
</comment>
<dbReference type="GO" id="GO:0017000">
    <property type="term" value="P:antibiotic biosynthetic process"/>
    <property type="evidence" value="ECO:0007669"/>
    <property type="project" value="UniProtKB-KW"/>
</dbReference>
<dbReference type="EMBL" id="CP029192">
    <property type="protein sequence ID" value="QES32589.1"/>
    <property type="molecule type" value="Genomic_DNA"/>
</dbReference>
<dbReference type="InterPro" id="IPR045851">
    <property type="entry name" value="AMP-bd_C_sf"/>
</dbReference>
<dbReference type="InterPro" id="IPR010060">
    <property type="entry name" value="NRPS_synth"/>
</dbReference>
<dbReference type="FunFam" id="3.30.300.30:FF:000015">
    <property type="entry name" value="Nonribosomal peptide synthase SidD"/>
    <property type="match status" value="1"/>
</dbReference>
<dbReference type="RefSeq" id="WP_150214350.1">
    <property type="nucleotide sequence ID" value="NZ_CP029192.1"/>
</dbReference>
<keyword evidence="5" id="KW-0677">Repeat</keyword>
<keyword evidence="4" id="KW-0597">Phosphoprotein</keyword>
<feature type="domain" description="Carrier" evidence="8">
    <location>
        <begin position="976"/>
        <end position="1050"/>
    </location>
</feature>
<reference evidence="9 10" key="1">
    <citation type="submission" date="2018-05" db="EMBL/GenBank/DDBJ databases">
        <title>Streptomyces venezuelae.</title>
        <authorList>
            <person name="Kim W."/>
            <person name="Lee N."/>
            <person name="Cho B.-K."/>
        </authorList>
    </citation>
    <scope>NUCLEOTIDE SEQUENCE [LARGE SCALE GENOMIC DNA]</scope>
    <source>
        <strain evidence="9 10">ATCC 14584</strain>
    </source>
</reference>
<proteinExistence type="inferred from homology"/>
<dbReference type="FunFam" id="3.40.50.12780:FF:000012">
    <property type="entry name" value="Non-ribosomal peptide synthetase"/>
    <property type="match status" value="1"/>
</dbReference>
<keyword evidence="3" id="KW-0596">Phosphopantetheine</keyword>
<keyword evidence="6" id="KW-0045">Antibiotic biosynthesis</keyword>
<dbReference type="GO" id="GO:0003824">
    <property type="term" value="F:catalytic activity"/>
    <property type="evidence" value="ECO:0007669"/>
    <property type="project" value="InterPro"/>
</dbReference>
<dbReference type="InterPro" id="IPR023213">
    <property type="entry name" value="CAT-like_dom_sf"/>
</dbReference>
<dbReference type="InterPro" id="IPR001242">
    <property type="entry name" value="Condensation_dom"/>
</dbReference>
<evidence type="ECO:0000256" key="1">
    <source>
        <dbReference type="ARBA" id="ARBA00001957"/>
    </source>
</evidence>
<dbReference type="Gene3D" id="3.30.559.30">
    <property type="entry name" value="Nonribosomal peptide synthetase, condensation domain"/>
    <property type="match status" value="6"/>
</dbReference>
<dbReference type="SUPFAM" id="SSF52777">
    <property type="entry name" value="CoA-dependent acyltransferases"/>
    <property type="match status" value="12"/>
</dbReference>
<dbReference type="Gene3D" id="1.10.1200.10">
    <property type="entry name" value="ACP-like"/>
    <property type="match status" value="3"/>
</dbReference>